<dbReference type="GO" id="GO:0003735">
    <property type="term" value="F:structural constituent of ribosome"/>
    <property type="evidence" value="ECO:0007669"/>
    <property type="project" value="InterPro"/>
</dbReference>
<keyword evidence="2 4" id="KW-0689">Ribosomal protein</keyword>
<dbReference type="GO" id="GO:0006412">
    <property type="term" value="P:translation"/>
    <property type="evidence" value="ECO:0007669"/>
    <property type="project" value="InterPro"/>
</dbReference>
<dbReference type="EMBL" id="LPNN01000012">
    <property type="protein sequence ID" value="OEJ80302.1"/>
    <property type="molecule type" value="Genomic_DNA"/>
</dbReference>
<dbReference type="VEuPathDB" id="FungiDB:AWRI3580_g4041"/>
<name>A0A1E5R071_HANUV</name>
<evidence type="ECO:0000313" key="5">
    <source>
        <dbReference type="Proteomes" id="UP000095358"/>
    </source>
</evidence>
<dbReference type="GO" id="GO:0005763">
    <property type="term" value="C:mitochondrial small ribosomal subunit"/>
    <property type="evidence" value="ECO:0007669"/>
    <property type="project" value="TreeGrafter"/>
</dbReference>
<proteinExistence type="inferred from homology"/>
<comment type="caution">
    <text evidence="4">The sequence shown here is derived from an EMBL/GenBank/DDBJ whole genome shotgun (WGS) entry which is preliminary data.</text>
</comment>
<dbReference type="OrthoDB" id="413436at2759"/>
<dbReference type="PANTHER" id="PTHR19836:SF19">
    <property type="entry name" value="SMALL RIBOSOMAL SUBUNIT PROTEIN US14M"/>
    <property type="match status" value="1"/>
</dbReference>
<dbReference type="SUPFAM" id="SSF57716">
    <property type="entry name" value="Glucocorticoid receptor-like (DNA-binding domain)"/>
    <property type="match status" value="1"/>
</dbReference>
<gene>
    <name evidence="4" type="ORF">AWRI3580_g4041</name>
</gene>
<evidence type="ECO:0000313" key="4">
    <source>
        <dbReference type="EMBL" id="OEJ80302.1"/>
    </source>
</evidence>
<dbReference type="Gene3D" id="1.10.287.1480">
    <property type="match status" value="1"/>
</dbReference>
<dbReference type="AlphaFoldDB" id="A0A1E5R071"/>
<comment type="similarity">
    <text evidence="1">Belongs to the universal ribosomal protein uS14 family.</text>
</comment>
<evidence type="ECO:0000256" key="3">
    <source>
        <dbReference type="ARBA" id="ARBA00023274"/>
    </source>
</evidence>
<evidence type="ECO:0000256" key="1">
    <source>
        <dbReference type="ARBA" id="ARBA00009083"/>
    </source>
</evidence>
<protein>
    <submittedName>
        <fullName evidence="4">37S ribosomal protein MRP2, mitochondrial</fullName>
    </submittedName>
</protein>
<dbReference type="Proteomes" id="UP000095358">
    <property type="component" value="Unassembled WGS sequence"/>
</dbReference>
<dbReference type="InterPro" id="IPR001209">
    <property type="entry name" value="Ribosomal_uS14"/>
</dbReference>
<dbReference type="Pfam" id="PF00253">
    <property type="entry name" value="Ribosomal_S14"/>
    <property type="match status" value="1"/>
</dbReference>
<dbReference type="PANTHER" id="PTHR19836">
    <property type="entry name" value="30S RIBOSOMAL PROTEIN S14"/>
    <property type="match status" value="1"/>
</dbReference>
<reference evidence="5" key="1">
    <citation type="journal article" date="2016" name="Genome Announc.">
        <title>Genome sequences of three species of Hanseniaspora isolated from spontaneous wine fermentations.</title>
        <authorList>
            <person name="Sternes P.R."/>
            <person name="Lee D."/>
            <person name="Kutyna D.R."/>
            <person name="Borneman A.R."/>
        </authorList>
    </citation>
    <scope>NUCLEOTIDE SEQUENCE [LARGE SCALE GENOMIC DNA]</scope>
    <source>
        <strain evidence="5">AWRI3580</strain>
    </source>
</reference>
<dbReference type="STRING" id="29833.A0A1E5R071"/>
<evidence type="ECO:0000256" key="2">
    <source>
        <dbReference type="ARBA" id="ARBA00022980"/>
    </source>
</evidence>
<sequence length="114" mass="13082">MSTYAKLFRMPPITPRWNTIKDNVKRQVFAETELEQRTLKSISRNTLLPTKVRMQAQLQLSAMPKLSKMSQIRNRCVMTGTGRSVVGDGVKLNRIQFRTRAISGELPEYKIGGW</sequence>
<keyword evidence="5" id="KW-1185">Reference proteome</keyword>
<organism evidence="4 5">
    <name type="scientific">Hanseniaspora uvarum</name>
    <name type="common">Yeast</name>
    <name type="synonym">Kloeckera apiculata</name>
    <dbReference type="NCBI Taxonomy" id="29833"/>
    <lineage>
        <taxon>Eukaryota</taxon>
        <taxon>Fungi</taxon>
        <taxon>Dikarya</taxon>
        <taxon>Ascomycota</taxon>
        <taxon>Saccharomycotina</taxon>
        <taxon>Saccharomycetes</taxon>
        <taxon>Saccharomycodales</taxon>
        <taxon>Saccharomycodaceae</taxon>
        <taxon>Hanseniaspora</taxon>
    </lineage>
</organism>
<accession>A0A1E5R071</accession>
<keyword evidence="3" id="KW-0687">Ribonucleoprotein</keyword>